<protein>
    <submittedName>
        <fullName evidence="4">Membrane protein implicated in regulation of membrane protease activity/uncharacterized membrane protein YeaQ/YmgE (Transglycosylase-associated protein family)</fullName>
    </submittedName>
</protein>
<accession>A0A7Z0CKQ9</accession>
<feature type="region of interest" description="Disordered" evidence="1">
    <location>
        <begin position="226"/>
        <end position="250"/>
    </location>
</feature>
<keyword evidence="4" id="KW-0645">Protease</keyword>
<comment type="caution">
    <text evidence="4">The sequence shown here is derived from an EMBL/GenBank/DDBJ whole genome shotgun (WGS) entry which is preliminary data.</text>
</comment>
<proteinExistence type="predicted"/>
<dbReference type="InterPro" id="IPR025196">
    <property type="entry name" value="DUF4126"/>
</dbReference>
<feature type="domain" description="DUF4126" evidence="3">
    <location>
        <begin position="5"/>
        <end position="179"/>
    </location>
</feature>
<sequence length="250" mass="26672">MIAALTGAGLSAAAGLNAFIPLVLVGVFARFSTFIDLPANLMWLQDWPTIIIGLILLAAELVLDKIPGVDHVNDLIQTTVRPLVGGVIFSAVASAAEIDKGQFWSHNPLIGGIVGAIIAFLVHTGKSTSRPAINAATGGTGAPLASFAEDATAVGLSLTAIFAPILVTVFLVAIGGAVYYIVTTGRRRRRTREIRLTQERLEREAASARGEKVAWWRSWRERYERYGERNSDSHPHSGATPEVSSETNGS</sequence>
<keyword evidence="5" id="KW-1185">Reference proteome</keyword>
<evidence type="ECO:0000313" key="5">
    <source>
        <dbReference type="Proteomes" id="UP000547973"/>
    </source>
</evidence>
<feature type="transmembrane region" description="Helical" evidence="2">
    <location>
        <begin position="42"/>
        <end position="63"/>
    </location>
</feature>
<name>A0A7Z0CKQ9_9MICO</name>
<reference evidence="4 5" key="1">
    <citation type="submission" date="2020-07" db="EMBL/GenBank/DDBJ databases">
        <title>Sequencing the genomes of 1000 actinobacteria strains.</title>
        <authorList>
            <person name="Klenk H.-P."/>
        </authorList>
    </citation>
    <scope>NUCLEOTIDE SEQUENCE [LARGE SCALE GENOMIC DNA]</scope>
    <source>
        <strain evidence="4 5">DSM 19970</strain>
    </source>
</reference>
<feature type="transmembrane region" description="Helical" evidence="2">
    <location>
        <begin position="108"/>
        <end position="125"/>
    </location>
</feature>
<dbReference type="Proteomes" id="UP000547973">
    <property type="component" value="Unassembled WGS sequence"/>
</dbReference>
<evidence type="ECO:0000313" key="4">
    <source>
        <dbReference type="EMBL" id="NYI41985.1"/>
    </source>
</evidence>
<keyword evidence="2" id="KW-0812">Transmembrane</keyword>
<gene>
    <name evidence="4" type="ORF">BKA03_002104</name>
</gene>
<dbReference type="OrthoDB" id="161516at2"/>
<dbReference type="Pfam" id="PF13548">
    <property type="entry name" value="DUF4126"/>
    <property type="match status" value="1"/>
</dbReference>
<keyword evidence="2" id="KW-0472">Membrane</keyword>
<keyword evidence="2" id="KW-1133">Transmembrane helix</keyword>
<dbReference type="GO" id="GO:0006508">
    <property type="term" value="P:proteolysis"/>
    <property type="evidence" value="ECO:0007669"/>
    <property type="project" value="UniProtKB-KW"/>
</dbReference>
<dbReference type="RefSeq" id="WP_083972012.1">
    <property type="nucleotide sequence ID" value="NZ_BBRC01000015.1"/>
</dbReference>
<feature type="compositionally biased region" description="Basic and acidic residues" evidence="1">
    <location>
        <begin position="226"/>
        <end position="235"/>
    </location>
</feature>
<evidence type="ECO:0000256" key="2">
    <source>
        <dbReference type="SAM" id="Phobius"/>
    </source>
</evidence>
<organism evidence="4 5">
    <name type="scientific">Demequina lutea</name>
    <dbReference type="NCBI Taxonomy" id="431489"/>
    <lineage>
        <taxon>Bacteria</taxon>
        <taxon>Bacillati</taxon>
        <taxon>Actinomycetota</taxon>
        <taxon>Actinomycetes</taxon>
        <taxon>Micrococcales</taxon>
        <taxon>Demequinaceae</taxon>
        <taxon>Demequina</taxon>
    </lineage>
</organism>
<keyword evidence="4" id="KW-0378">Hydrolase</keyword>
<dbReference type="EMBL" id="JACBZO010000001">
    <property type="protein sequence ID" value="NYI41985.1"/>
    <property type="molecule type" value="Genomic_DNA"/>
</dbReference>
<dbReference type="GO" id="GO:0008233">
    <property type="term" value="F:peptidase activity"/>
    <property type="evidence" value="ECO:0007669"/>
    <property type="project" value="UniProtKB-KW"/>
</dbReference>
<feature type="transmembrane region" description="Helical" evidence="2">
    <location>
        <begin position="160"/>
        <end position="182"/>
    </location>
</feature>
<evidence type="ECO:0000256" key="1">
    <source>
        <dbReference type="SAM" id="MobiDB-lite"/>
    </source>
</evidence>
<dbReference type="AlphaFoldDB" id="A0A7Z0CKQ9"/>
<evidence type="ECO:0000259" key="3">
    <source>
        <dbReference type="Pfam" id="PF13548"/>
    </source>
</evidence>